<dbReference type="InterPro" id="IPR046341">
    <property type="entry name" value="SET_dom_sf"/>
</dbReference>
<proteinExistence type="inferred from homology"/>
<dbReference type="KEGG" id="yli:2908103"/>
<keyword evidence="1" id="KW-0808">Transferase</keyword>
<dbReference type="Gene3D" id="3.90.1410.10">
    <property type="entry name" value="set domain protein methyltransferase, domain 1"/>
    <property type="match status" value="1"/>
</dbReference>
<dbReference type="PIRSF" id="PIRSF011771">
    <property type="entry name" value="RMS1_SET"/>
    <property type="match status" value="1"/>
</dbReference>
<dbReference type="RefSeq" id="XP_505975.1">
    <property type="nucleotide sequence ID" value="XM_505975.1"/>
</dbReference>
<comment type="subcellular location">
    <subcellularLocation>
        <location evidence="1">Nucleus</location>
    </subcellularLocation>
</comment>
<evidence type="ECO:0000313" key="3">
    <source>
        <dbReference type="EMBL" id="AOW07817.1"/>
    </source>
</evidence>
<dbReference type="InterPro" id="IPR050600">
    <property type="entry name" value="SETD3_SETD6_MTase"/>
</dbReference>
<reference evidence="3" key="1">
    <citation type="journal article" date="2016" name="PLoS ONE">
        <title>Sequence Assembly of Yarrowia lipolytica Strain W29/CLIB89 Shows Transposable Element Diversity.</title>
        <authorList>
            <person name="Magnan C."/>
            <person name="Yu J."/>
            <person name="Chang I."/>
            <person name="Jahn E."/>
            <person name="Kanomata Y."/>
            <person name="Wu J."/>
            <person name="Zeller M."/>
            <person name="Oakes M."/>
            <person name="Baldi P."/>
            <person name="Sandmeyer S."/>
        </authorList>
    </citation>
    <scope>NUCLEOTIDE SEQUENCE [LARGE SCALE GENOMIC DNA]</scope>
    <source>
        <strain evidence="3">CLIB89</strain>
    </source>
</reference>
<protein>
    <recommendedName>
        <fullName evidence="1">Ribosomal lysine N-methyltransferase 4</fullName>
        <ecNumber evidence="1">2.1.1.-</ecNumber>
    </recommendedName>
</protein>
<dbReference type="InterPro" id="IPR001214">
    <property type="entry name" value="SET_dom"/>
</dbReference>
<reference evidence="4 5" key="2">
    <citation type="submission" date="2018-07" db="EMBL/GenBank/DDBJ databases">
        <title>Draft Genome Assemblies for Five Robust Yarrowia lipolytica Strains Exhibiting High Lipid Production and Pentose Sugar Utilization and Sugar Alcohol Secretion from Undetoxified Lignocellulosic Biomass Hydrolysates.</title>
        <authorList>
            <consortium name="DOE Joint Genome Institute"/>
            <person name="Walker C."/>
            <person name="Ryu S."/>
            <person name="Na H."/>
            <person name="Zane M."/>
            <person name="LaButti K."/>
            <person name="Lipzen A."/>
            <person name="Haridas S."/>
            <person name="Barry K."/>
            <person name="Grigoriev I.V."/>
            <person name="Quarterman J."/>
            <person name="Slininger P."/>
            <person name="Dien B."/>
            <person name="Trinh C.T."/>
        </authorList>
    </citation>
    <scope>NUCLEOTIDE SEQUENCE [LARGE SCALE GENOMIC DNA]</scope>
    <source>
        <strain evidence="4 5">YB392</strain>
    </source>
</reference>
<dbReference type="PANTHER" id="PTHR13271:SF34">
    <property type="entry name" value="N-LYSINE METHYLTRANSFERASE SETD6"/>
    <property type="match status" value="1"/>
</dbReference>
<evidence type="ECO:0000259" key="2">
    <source>
        <dbReference type="PROSITE" id="PS50280"/>
    </source>
</evidence>
<evidence type="ECO:0000256" key="1">
    <source>
        <dbReference type="PIRNR" id="PIRNR011771"/>
    </source>
</evidence>
<organism evidence="3">
    <name type="scientific">Yarrowia lipolytica</name>
    <name type="common">Candida lipolytica</name>
    <dbReference type="NCBI Taxonomy" id="4952"/>
    <lineage>
        <taxon>Eukaryota</taxon>
        <taxon>Fungi</taxon>
        <taxon>Dikarya</taxon>
        <taxon>Ascomycota</taxon>
        <taxon>Saccharomycotina</taxon>
        <taxon>Dipodascomycetes</taxon>
        <taxon>Dipodascales</taxon>
        <taxon>Dipodascales incertae sedis</taxon>
        <taxon>Yarrowia</taxon>
    </lineage>
</organism>
<dbReference type="EMBL" id="CP017558">
    <property type="protein sequence ID" value="AOW07817.1"/>
    <property type="molecule type" value="Genomic_DNA"/>
</dbReference>
<dbReference type="eggNOG" id="KOG1338">
    <property type="taxonomic scope" value="Eukaryota"/>
</dbReference>
<keyword evidence="1" id="KW-0539">Nucleus</keyword>
<dbReference type="PROSITE" id="PS50280">
    <property type="entry name" value="SET"/>
    <property type="match status" value="1"/>
</dbReference>
<dbReference type="VEuPathDB" id="FungiDB:YALI1_F35746g"/>
<dbReference type="InterPro" id="IPR011383">
    <property type="entry name" value="N-lys_methylase_SETD6"/>
</dbReference>
<dbReference type="OrthoDB" id="341421at2759"/>
<comment type="function">
    <text evidence="1">S-adenosyl-L-methionine-dependent protein-lysine N-methyltransferase that monomethylates 60S ribosomal protein L42.</text>
</comment>
<dbReference type="FunFam" id="3.90.1410.10:FF:000007">
    <property type="entry name" value="Ribosomal lysine N-methyltransferase 4"/>
    <property type="match status" value="1"/>
</dbReference>
<evidence type="ECO:0000313" key="4">
    <source>
        <dbReference type="EMBL" id="RDW27584.1"/>
    </source>
</evidence>
<keyword evidence="1" id="KW-0949">S-adenosyl-L-methionine</keyword>
<accession>A0A1D8NQA3</accession>
<feature type="domain" description="SET" evidence="2">
    <location>
        <begin position="26"/>
        <end position="255"/>
    </location>
</feature>
<dbReference type="OMA" id="MFNGDDE"/>
<sequence length="454" mass="51820">MTDTFENDSKAFSDFLAGDLKYEISPKIAIHDYRSDHQGRGVIASEDIEEDEVLFKIPRSSFLSVENDPDFIKQVPEAKKLNSWLQLILYMMKAGSMTKWKPYFDVLPTQLDSLMMWTDDELEGLKGSMIVKKIGKAGAEEDYQEKLKPIIDAHPEYFKDCDTSLESFHRMGGLIMAYSFDAPDSFSEDEEDDEDIEHDDLYNEGLVKAMVPLADTLNAHTRFCNANLIAEDDGGFSMTAIQPIKKGEQVYNTYGELPNCDFLRRYGYVENEGTEFDIVEFSMDEISDFYANKASKDLIEEATDLLEDWQGEYEIMDEYFVVGKTGEIEFDLACFISFLELITKDTSLLSKLKQDKSLRKQVVKQLWKKSNQGLLIDDAVKSLTELVESKKKTYGEKSDKTHKHKMASIVLEGELEILDNIVKRLPETTTYVTDDILTKKRASDAPSGDAKRKK</sequence>
<gene>
    <name evidence="4" type="ORF">B0I71DRAFT_128820</name>
    <name evidence="3" type="ORF">YALI1_F35746g</name>
</gene>
<dbReference type="VEuPathDB" id="FungiDB:YALI0_F28061g"/>
<comment type="similarity">
    <text evidence="1">Belongs to the class V-like SAM-binding methyltransferase superfamily. Histone-lysine methyltransferase family. SETD6 subfamily.</text>
</comment>
<dbReference type="SUPFAM" id="SSF82199">
    <property type="entry name" value="SET domain"/>
    <property type="match status" value="1"/>
</dbReference>
<dbReference type="Proteomes" id="UP000256601">
    <property type="component" value="Unassembled WGS sequence"/>
</dbReference>
<dbReference type="Pfam" id="PF00856">
    <property type="entry name" value="SET"/>
    <property type="match status" value="1"/>
</dbReference>
<dbReference type="EC" id="2.1.1.-" evidence="1"/>
<dbReference type="GO" id="GO:0016279">
    <property type="term" value="F:protein-lysine N-methyltransferase activity"/>
    <property type="evidence" value="ECO:0007669"/>
    <property type="project" value="UniProtKB-UniRule"/>
</dbReference>
<dbReference type="EMBL" id="KZ857329">
    <property type="protein sequence ID" value="RDW27584.1"/>
    <property type="molecule type" value="Genomic_DNA"/>
</dbReference>
<dbReference type="GO" id="GO:0005634">
    <property type="term" value="C:nucleus"/>
    <property type="evidence" value="ECO:0007669"/>
    <property type="project" value="UniProtKB-SubCell"/>
</dbReference>
<dbReference type="GO" id="GO:0032259">
    <property type="term" value="P:methylation"/>
    <property type="evidence" value="ECO:0007669"/>
    <property type="project" value="UniProtKB-KW"/>
</dbReference>
<keyword evidence="1" id="KW-0489">Methyltransferase</keyword>
<name>A0A1D8NQA3_YARLL</name>
<evidence type="ECO:0000313" key="5">
    <source>
        <dbReference type="Proteomes" id="UP000256601"/>
    </source>
</evidence>
<dbReference type="AlphaFoldDB" id="A0A1D8NQA3"/>
<dbReference type="GeneID" id="2908103"/>
<dbReference type="PANTHER" id="PTHR13271">
    <property type="entry name" value="UNCHARACTERIZED PUTATIVE METHYLTRANSFERASE"/>
    <property type="match status" value="1"/>
</dbReference>
<dbReference type="Proteomes" id="UP000182444">
    <property type="component" value="Chromosome 1F"/>
</dbReference>